<accession>A0A433WAE3</accession>
<dbReference type="Proteomes" id="UP000281028">
    <property type="component" value="Unassembled WGS sequence"/>
</dbReference>
<keyword evidence="2" id="KW-1185">Reference proteome</keyword>
<sequence>MKIFMTLAILLLILLSGVTRAQTTTTGVHTDTVSIYGFLRPKPQYADRMEAELLQLAARKYFLFEIWLFEICLQSVFSSELIGTEENTDWRQISNNQISNKKIVTRILP</sequence>
<evidence type="ECO:0000313" key="1">
    <source>
        <dbReference type="EMBL" id="NSL88801.1"/>
    </source>
</evidence>
<dbReference type="AlphaFoldDB" id="A0A433WAE3"/>
<name>A0A433WAE3_9BACT</name>
<gene>
    <name evidence="1" type="ORF">ECE50_018305</name>
</gene>
<reference evidence="1" key="1">
    <citation type="submission" date="2020-05" db="EMBL/GenBank/DDBJ databases">
        <title>Chitinophaga laudate sp. nov., isolated from a tropical peat swamp.</title>
        <authorList>
            <person name="Goh C.B.S."/>
            <person name="Lee M.S."/>
            <person name="Parimannan S."/>
            <person name="Pasbakhsh P."/>
            <person name="Yule C.M."/>
            <person name="Rajandas H."/>
            <person name="Loke S."/>
            <person name="Croft L."/>
            <person name="Tan J.B.L."/>
        </authorList>
    </citation>
    <scope>NUCLEOTIDE SEQUENCE</scope>
    <source>
        <strain evidence="1">Mgbs1</strain>
    </source>
</reference>
<comment type="caution">
    <text evidence="1">The sequence shown here is derived from an EMBL/GenBank/DDBJ whole genome shotgun (WGS) entry which is preliminary data.</text>
</comment>
<dbReference type="EMBL" id="RIAR02000001">
    <property type="protein sequence ID" value="NSL88801.1"/>
    <property type="molecule type" value="Genomic_DNA"/>
</dbReference>
<proteinExistence type="predicted"/>
<protein>
    <submittedName>
        <fullName evidence="1">Uncharacterized protein</fullName>
    </submittedName>
</protein>
<organism evidence="1 2">
    <name type="scientific">Chitinophaga solisilvae</name>
    <dbReference type="NCBI Taxonomy" id="1233460"/>
    <lineage>
        <taxon>Bacteria</taxon>
        <taxon>Pseudomonadati</taxon>
        <taxon>Bacteroidota</taxon>
        <taxon>Chitinophagia</taxon>
        <taxon>Chitinophagales</taxon>
        <taxon>Chitinophagaceae</taxon>
        <taxon>Chitinophaga</taxon>
    </lineage>
</organism>
<evidence type="ECO:0000313" key="2">
    <source>
        <dbReference type="Proteomes" id="UP000281028"/>
    </source>
</evidence>